<dbReference type="EMBL" id="VCHE01000062">
    <property type="protein sequence ID" value="KAB2573292.1"/>
    <property type="molecule type" value="Genomic_DNA"/>
</dbReference>
<dbReference type="PANTHER" id="PTHR35896:SF3">
    <property type="entry name" value="MAJOR FACILITATOR SUPERFAMILY TRANSPORTER"/>
    <property type="match status" value="1"/>
</dbReference>
<gene>
    <name evidence="2" type="ORF">DBV05_g8088</name>
</gene>
<keyword evidence="1" id="KW-0472">Membrane</keyword>
<reference evidence="2 3" key="1">
    <citation type="journal article" date="2019" name="Sci. Rep.">
        <title>A multi-omics analysis of the grapevine pathogen Lasiodiplodia theobromae reveals that temperature affects the expression of virulence- and pathogenicity-related genes.</title>
        <authorList>
            <person name="Felix C."/>
            <person name="Meneses R."/>
            <person name="Goncalves M.F.M."/>
            <person name="Tilleman L."/>
            <person name="Duarte A.S."/>
            <person name="Jorrin-Novo J.V."/>
            <person name="Van de Peer Y."/>
            <person name="Deforce D."/>
            <person name="Van Nieuwerburgh F."/>
            <person name="Esteves A.C."/>
            <person name="Alves A."/>
        </authorList>
    </citation>
    <scope>NUCLEOTIDE SEQUENCE [LARGE SCALE GENOMIC DNA]</scope>
    <source>
        <strain evidence="2 3">LA-SOL3</strain>
    </source>
</reference>
<dbReference type="InterPro" id="IPR053008">
    <property type="entry name" value="Phomopsin_biosynth_assoc"/>
</dbReference>
<sequence length="247" mass="28385">MLSLSQPFKYTSLSRASDNSDDAFEEEGFADKPMRMAPSPRRSFLRRHAAKLAVGLLLLLTLAAIAALTRAGHLTIRWKASRLPFNQCGSTPAEARARGCRFEMHNFAWVPAACYDEELGAEWDSHLDWTFSRTANDSSDTDAAFVAACRAGEVREAWVPWYQHMAHCSLIMKKYMRSVMFDRPMDNWTADWHHGQHCNNMMPRYDVDPWFFNSLLHLKFPTCDYSWRDAKADPKTHGVMPTWHGHQ</sequence>
<keyword evidence="3" id="KW-1185">Reference proteome</keyword>
<evidence type="ECO:0000256" key="1">
    <source>
        <dbReference type="SAM" id="Phobius"/>
    </source>
</evidence>
<name>A0A5N5D7G7_9PEZI</name>
<organism evidence="2 3">
    <name type="scientific">Lasiodiplodia theobromae</name>
    <dbReference type="NCBI Taxonomy" id="45133"/>
    <lineage>
        <taxon>Eukaryota</taxon>
        <taxon>Fungi</taxon>
        <taxon>Dikarya</taxon>
        <taxon>Ascomycota</taxon>
        <taxon>Pezizomycotina</taxon>
        <taxon>Dothideomycetes</taxon>
        <taxon>Dothideomycetes incertae sedis</taxon>
        <taxon>Botryosphaeriales</taxon>
        <taxon>Botryosphaeriaceae</taxon>
        <taxon>Lasiodiplodia</taxon>
    </lineage>
</organism>
<accession>A0A5N5D7G7</accession>
<proteinExistence type="predicted"/>
<keyword evidence="1" id="KW-1133">Transmembrane helix</keyword>
<protein>
    <submittedName>
        <fullName evidence="2">Uncharacterized protein</fullName>
    </submittedName>
</protein>
<feature type="transmembrane region" description="Helical" evidence="1">
    <location>
        <begin position="49"/>
        <end position="68"/>
    </location>
</feature>
<dbReference type="AlphaFoldDB" id="A0A5N5D7G7"/>
<comment type="caution">
    <text evidence="2">The sequence shown here is derived from an EMBL/GenBank/DDBJ whole genome shotgun (WGS) entry which is preliminary data.</text>
</comment>
<evidence type="ECO:0000313" key="2">
    <source>
        <dbReference type="EMBL" id="KAB2573292.1"/>
    </source>
</evidence>
<keyword evidence="1" id="KW-0812">Transmembrane</keyword>
<dbReference type="PANTHER" id="PTHR35896">
    <property type="entry name" value="IG-LIKE DOMAIN-CONTAINING PROTEIN"/>
    <property type="match status" value="1"/>
</dbReference>
<dbReference type="Proteomes" id="UP000325902">
    <property type="component" value="Unassembled WGS sequence"/>
</dbReference>
<evidence type="ECO:0000313" key="3">
    <source>
        <dbReference type="Proteomes" id="UP000325902"/>
    </source>
</evidence>
<dbReference type="OrthoDB" id="3501153at2759"/>